<evidence type="ECO:0000313" key="8">
    <source>
        <dbReference type="Proteomes" id="UP000078046"/>
    </source>
</evidence>
<evidence type="ECO:0000256" key="4">
    <source>
        <dbReference type="RuleBase" id="RU366054"/>
    </source>
</evidence>
<dbReference type="OrthoDB" id="6080404at2759"/>
<evidence type="ECO:0000259" key="6">
    <source>
        <dbReference type="Pfam" id="PF01145"/>
    </source>
</evidence>
<evidence type="ECO:0000256" key="5">
    <source>
        <dbReference type="SAM" id="Coils"/>
    </source>
</evidence>
<evidence type="ECO:0000313" key="7">
    <source>
        <dbReference type="EMBL" id="OAF71410.1"/>
    </source>
</evidence>
<dbReference type="InterPro" id="IPR036013">
    <property type="entry name" value="Band_7/SPFH_dom_sf"/>
</dbReference>
<comment type="similarity">
    <text evidence="2 4">Belongs to the band 7/mec-2 family. Flotillin subfamily.</text>
</comment>
<dbReference type="InterPro" id="IPR027705">
    <property type="entry name" value="Flotillin_fam"/>
</dbReference>
<evidence type="ECO:0000256" key="2">
    <source>
        <dbReference type="ARBA" id="ARBA00007161"/>
    </source>
</evidence>
<proteinExistence type="inferred from homology"/>
<dbReference type="AlphaFoldDB" id="A0A177BB37"/>
<name>A0A177BB37_9BILA</name>
<dbReference type="Gene3D" id="3.30.479.30">
    <property type="entry name" value="Band 7 domain"/>
    <property type="match status" value="1"/>
</dbReference>
<dbReference type="Proteomes" id="UP000078046">
    <property type="component" value="Unassembled WGS sequence"/>
</dbReference>
<dbReference type="GO" id="GO:0072659">
    <property type="term" value="P:protein localization to plasma membrane"/>
    <property type="evidence" value="ECO:0007669"/>
    <property type="project" value="TreeGrafter"/>
</dbReference>
<feature type="domain" description="Band 7" evidence="6">
    <location>
        <begin position="34"/>
        <end position="183"/>
    </location>
</feature>
<dbReference type="GO" id="GO:0002020">
    <property type="term" value="F:protease binding"/>
    <property type="evidence" value="ECO:0007669"/>
    <property type="project" value="TreeGrafter"/>
</dbReference>
<feature type="coiled-coil region" evidence="5">
    <location>
        <begin position="248"/>
        <end position="298"/>
    </location>
</feature>
<keyword evidence="3" id="KW-0472">Membrane</keyword>
<sequence length="430" mass="48469">MKSEVDLIVNLILGGLCLSGRKILVGKMGWAWWVVSDVSRLSLEIMTTRPSCNDVETLEGVRVSISSVCQIRVINNKELLDLALEQLLGKTKNEIIEMFEKTLDGHLRSILGTMKVEELYRDREEFSKRVREVAAPDVARMGIEILSFTIIDLIDHDEYLVSLGRTNVAMVKQIADIGVTEADKDSKIKIAQLEKYENEIICVSDTKKKEYKSAFDEISANLNVDIKKYEAEAKLAGTIESTKQYQLIKEEEMKAELLKNQKKTEIENIEIERVKLSLESTINKKTEIEAEVMNLIAENDKECYLFKTKGEIESVRLKGLANADALKIIGTAEAEAMQIKAVAFNQYGKMAIYDMILKKLPLIMYNITKPLTRTKDIIMLNDNKLSSQVTSLISGIQPSIDSLTGIDLSRVIKKLTGTSEENSKYEKISN</sequence>
<dbReference type="SUPFAM" id="SSF117892">
    <property type="entry name" value="Band 7/SPFH domain"/>
    <property type="match status" value="1"/>
</dbReference>
<protein>
    <recommendedName>
        <fullName evidence="6">Band 7 domain-containing protein</fullName>
    </recommendedName>
</protein>
<comment type="caution">
    <text evidence="7">The sequence shown here is derived from an EMBL/GenBank/DDBJ whole genome shotgun (WGS) entry which is preliminary data.</text>
</comment>
<dbReference type="PANTHER" id="PTHR13806:SF46">
    <property type="entry name" value="FLOTILLIN-1-RELATED"/>
    <property type="match status" value="1"/>
</dbReference>
<evidence type="ECO:0000256" key="3">
    <source>
        <dbReference type="ARBA" id="ARBA00023136"/>
    </source>
</evidence>
<dbReference type="GO" id="GO:0031410">
    <property type="term" value="C:cytoplasmic vesicle"/>
    <property type="evidence" value="ECO:0007669"/>
    <property type="project" value="TreeGrafter"/>
</dbReference>
<dbReference type="EMBL" id="LWCA01000053">
    <property type="protein sequence ID" value="OAF71410.1"/>
    <property type="molecule type" value="Genomic_DNA"/>
</dbReference>
<organism evidence="7 8">
    <name type="scientific">Intoshia linei</name>
    <dbReference type="NCBI Taxonomy" id="1819745"/>
    <lineage>
        <taxon>Eukaryota</taxon>
        <taxon>Metazoa</taxon>
        <taxon>Spiralia</taxon>
        <taxon>Lophotrochozoa</taxon>
        <taxon>Mesozoa</taxon>
        <taxon>Orthonectida</taxon>
        <taxon>Rhopaluridae</taxon>
        <taxon>Intoshia</taxon>
    </lineage>
</organism>
<keyword evidence="5" id="KW-0175">Coiled coil</keyword>
<dbReference type="PANTHER" id="PTHR13806">
    <property type="entry name" value="FLOTILLIN-RELATED"/>
    <property type="match status" value="1"/>
</dbReference>
<accession>A0A177BB37</accession>
<comment type="subcellular location">
    <subcellularLocation>
        <location evidence="1">Membrane</location>
    </subcellularLocation>
</comment>
<dbReference type="GO" id="GO:0016600">
    <property type="term" value="C:flotillin complex"/>
    <property type="evidence" value="ECO:0007669"/>
    <property type="project" value="TreeGrafter"/>
</dbReference>
<reference evidence="7 8" key="1">
    <citation type="submission" date="2016-04" db="EMBL/GenBank/DDBJ databases">
        <title>The genome of Intoshia linei affirms orthonectids as highly simplified spiralians.</title>
        <authorList>
            <person name="Mikhailov K.V."/>
            <person name="Slusarev G.S."/>
            <person name="Nikitin M.A."/>
            <person name="Logacheva M.D."/>
            <person name="Penin A."/>
            <person name="Aleoshin V."/>
            <person name="Panchin Y.V."/>
        </authorList>
    </citation>
    <scope>NUCLEOTIDE SEQUENCE [LARGE SCALE GENOMIC DNA]</scope>
    <source>
        <strain evidence="7">Intl2013</strain>
        <tissue evidence="7">Whole animal</tissue>
    </source>
</reference>
<dbReference type="CDD" id="cd03399">
    <property type="entry name" value="SPFH_flotillin"/>
    <property type="match status" value="1"/>
</dbReference>
<dbReference type="InterPro" id="IPR001107">
    <property type="entry name" value="Band_7"/>
</dbReference>
<evidence type="ECO:0000256" key="1">
    <source>
        <dbReference type="ARBA" id="ARBA00004370"/>
    </source>
</evidence>
<keyword evidence="8" id="KW-1185">Reference proteome</keyword>
<dbReference type="Pfam" id="PF01145">
    <property type="entry name" value="Band_7"/>
    <property type="match status" value="1"/>
</dbReference>
<gene>
    <name evidence="7" type="ORF">A3Q56_00811</name>
</gene>
<dbReference type="GO" id="GO:0045661">
    <property type="term" value="P:regulation of myoblast differentiation"/>
    <property type="evidence" value="ECO:0007669"/>
    <property type="project" value="TreeGrafter"/>
</dbReference>